<organism evidence="8 9">
    <name type="scientific">Chloropicon roscoffensis</name>
    <dbReference type="NCBI Taxonomy" id="1461544"/>
    <lineage>
        <taxon>Eukaryota</taxon>
        <taxon>Viridiplantae</taxon>
        <taxon>Chlorophyta</taxon>
        <taxon>Chloropicophyceae</taxon>
        <taxon>Chloropicales</taxon>
        <taxon>Chloropicaceae</taxon>
        <taxon>Chloropicon</taxon>
    </lineage>
</organism>
<keyword evidence="9" id="KW-1185">Reference proteome</keyword>
<feature type="transmembrane region" description="Helical" evidence="7">
    <location>
        <begin position="185"/>
        <end position="208"/>
    </location>
</feature>
<feature type="transmembrane region" description="Helical" evidence="7">
    <location>
        <begin position="305"/>
        <end position="330"/>
    </location>
</feature>
<protein>
    <submittedName>
        <fullName evidence="8">Sodium/metabolite cotransporter BASS</fullName>
    </submittedName>
</protein>
<feature type="region of interest" description="Disordered" evidence="6">
    <location>
        <begin position="1"/>
        <end position="30"/>
    </location>
</feature>
<name>A0AAX4PJV0_9CHLO</name>
<evidence type="ECO:0000256" key="1">
    <source>
        <dbReference type="ARBA" id="ARBA00004141"/>
    </source>
</evidence>
<feature type="compositionally biased region" description="Polar residues" evidence="6">
    <location>
        <begin position="16"/>
        <end position="28"/>
    </location>
</feature>
<feature type="transmembrane region" description="Helical" evidence="7">
    <location>
        <begin position="281"/>
        <end position="299"/>
    </location>
</feature>
<dbReference type="GO" id="GO:0009941">
    <property type="term" value="C:chloroplast envelope"/>
    <property type="evidence" value="ECO:0007669"/>
    <property type="project" value="UniProtKB-ARBA"/>
</dbReference>
<evidence type="ECO:0000256" key="7">
    <source>
        <dbReference type="SAM" id="Phobius"/>
    </source>
</evidence>
<feature type="transmembrane region" description="Helical" evidence="7">
    <location>
        <begin position="248"/>
        <end position="269"/>
    </location>
</feature>
<keyword evidence="3 7" id="KW-0812">Transmembrane</keyword>
<dbReference type="PANTHER" id="PTHR10361:SF28">
    <property type="entry name" value="P3 PROTEIN-RELATED"/>
    <property type="match status" value="1"/>
</dbReference>
<feature type="transmembrane region" description="Helical" evidence="7">
    <location>
        <begin position="93"/>
        <end position="114"/>
    </location>
</feature>
<dbReference type="PANTHER" id="PTHR10361">
    <property type="entry name" value="SODIUM-BILE ACID COTRANSPORTER"/>
    <property type="match status" value="1"/>
</dbReference>
<evidence type="ECO:0000256" key="3">
    <source>
        <dbReference type="ARBA" id="ARBA00022692"/>
    </source>
</evidence>
<dbReference type="InterPro" id="IPR038770">
    <property type="entry name" value="Na+/solute_symporter_sf"/>
</dbReference>
<dbReference type="InterPro" id="IPR004710">
    <property type="entry name" value="Bilac:Na_transpt"/>
</dbReference>
<evidence type="ECO:0000256" key="4">
    <source>
        <dbReference type="ARBA" id="ARBA00022989"/>
    </source>
</evidence>
<evidence type="ECO:0000256" key="6">
    <source>
        <dbReference type="SAM" id="MobiDB-lite"/>
    </source>
</evidence>
<gene>
    <name evidence="8" type="ORF">HKI87_14g77210</name>
</gene>
<evidence type="ECO:0000256" key="5">
    <source>
        <dbReference type="ARBA" id="ARBA00023136"/>
    </source>
</evidence>
<dbReference type="GO" id="GO:0016020">
    <property type="term" value="C:membrane"/>
    <property type="evidence" value="ECO:0007669"/>
    <property type="project" value="UniProtKB-SubCell"/>
</dbReference>
<keyword evidence="4 7" id="KW-1133">Transmembrane helix</keyword>
<dbReference type="Pfam" id="PF01758">
    <property type="entry name" value="SBF"/>
    <property type="match status" value="1"/>
</dbReference>
<dbReference type="EMBL" id="CP151514">
    <property type="protein sequence ID" value="WZN66156.1"/>
    <property type="molecule type" value="Genomic_DNA"/>
</dbReference>
<evidence type="ECO:0000313" key="9">
    <source>
        <dbReference type="Proteomes" id="UP001472866"/>
    </source>
</evidence>
<dbReference type="AlphaFoldDB" id="A0AAX4PJV0"/>
<proteinExistence type="inferred from homology"/>
<reference evidence="8 9" key="1">
    <citation type="submission" date="2024-03" db="EMBL/GenBank/DDBJ databases">
        <title>Complete genome sequence of the green alga Chloropicon roscoffensis RCC1871.</title>
        <authorList>
            <person name="Lemieux C."/>
            <person name="Pombert J.-F."/>
            <person name="Otis C."/>
            <person name="Turmel M."/>
        </authorList>
    </citation>
    <scope>NUCLEOTIDE SEQUENCE [LARGE SCALE GENOMIC DNA]</scope>
    <source>
        <strain evidence="8 9">RCC1871</strain>
    </source>
</reference>
<dbReference type="InterPro" id="IPR002657">
    <property type="entry name" value="BilAc:Na_symport/Acr3"/>
</dbReference>
<accession>A0AAX4PJV0</accession>
<dbReference type="Proteomes" id="UP001472866">
    <property type="component" value="Chromosome 14"/>
</dbReference>
<evidence type="ECO:0000256" key="2">
    <source>
        <dbReference type="ARBA" id="ARBA00006528"/>
    </source>
</evidence>
<evidence type="ECO:0000313" key="8">
    <source>
        <dbReference type="EMBL" id="WZN66156.1"/>
    </source>
</evidence>
<feature type="transmembrane region" description="Helical" evidence="7">
    <location>
        <begin position="220"/>
        <end position="242"/>
    </location>
</feature>
<keyword evidence="5 7" id="KW-0472">Membrane</keyword>
<dbReference type="Gene3D" id="1.20.1530.20">
    <property type="match status" value="1"/>
</dbReference>
<comment type="similarity">
    <text evidence="2">Belongs to the bile acid:sodium symporter (BASS) (TC 2.A.28) family.</text>
</comment>
<sequence>MVMVSRVSSRSERATSCRSTSGSFASRSTPRHNVGCRRRWLVSSLRQRPISVSGQLAQQHHHLRRQGGVSVSFARRSLRVFASEGGESNGSGALSLATDLFPVWVVLACAIAVVRPHYFSWFDGRPLVFGLSSTMLGMGLTLTLDEVKGALLRIKDVSRGCALQYTVMPLLGYAVSRAFALPRAFAVGVVLVACCPGGTASNIVSYLARADVPLSVMMTTVSTAGAVLMTPLLTKVFAGTLVPVNAGAMLWSTAQIVLLPVLVGAFANTTFPRTTAKISKVTPVYAVLMVAVVCASVVSRNVETIVSAGAGLFASLVGLHAGGFLLGYLISRRTGGSERVARTTSIEVGMQNSALGCVLATLHFADPMTAAPAAISACIHSVLGSTLAGLWRATDAKKG</sequence>
<comment type="subcellular location">
    <subcellularLocation>
        <location evidence="1">Membrane</location>
        <topology evidence="1">Multi-pass membrane protein</topology>
    </subcellularLocation>
</comment>